<organism evidence="2 3">
    <name type="scientific">Sphaerochaeta halotolerans</name>
    <dbReference type="NCBI Taxonomy" id="2293840"/>
    <lineage>
        <taxon>Bacteria</taxon>
        <taxon>Pseudomonadati</taxon>
        <taxon>Spirochaetota</taxon>
        <taxon>Spirochaetia</taxon>
        <taxon>Spirochaetales</taxon>
        <taxon>Sphaerochaetaceae</taxon>
        <taxon>Sphaerochaeta</taxon>
    </lineage>
</organism>
<accession>A0A372MG18</accession>
<reference evidence="2 3" key="2">
    <citation type="submission" date="2018-09" db="EMBL/GenBank/DDBJ databases">
        <title>Genome of Sphaerochaeta halotolerans strain 4-11.</title>
        <authorList>
            <person name="Nazina T.N."/>
            <person name="Sokolova D.S."/>
        </authorList>
    </citation>
    <scope>NUCLEOTIDE SEQUENCE [LARGE SCALE GENOMIC DNA]</scope>
    <source>
        <strain evidence="2 3">4-11</strain>
    </source>
</reference>
<evidence type="ECO:0000313" key="2">
    <source>
        <dbReference type="EMBL" id="RFU94246.1"/>
    </source>
</evidence>
<keyword evidence="1" id="KW-0472">Membrane</keyword>
<dbReference type="RefSeq" id="WP_117331000.1">
    <property type="nucleotide sequence ID" value="NZ_QUWK01000011.1"/>
</dbReference>
<gene>
    <name evidence="2" type="ORF">DYP60_10695</name>
</gene>
<dbReference type="AlphaFoldDB" id="A0A372MG18"/>
<comment type="caution">
    <text evidence="2">The sequence shown here is derived from an EMBL/GenBank/DDBJ whole genome shotgun (WGS) entry which is preliminary data.</text>
</comment>
<keyword evidence="1" id="KW-1133">Transmembrane helix</keyword>
<evidence type="ECO:0000313" key="3">
    <source>
        <dbReference type="Proteomes" id="UP000264002"/>
    </source>
</evidence>
<reference evidence="3" key="1">
    <citation type="submission" date="2018-08" db="EMBL/GenBank/DDBJ databases">
        <authorList>
            <person name="Grouzdev D.S."/>
            <person name="Krutkina M.S."/>
        </authorList>
    </citation>
    <scope>NUCLEOTIDE SEQUENCE [LARGE SCALE GENOMIC DNA]</scope>
    <source>
        <strain evidence="3">4-11</strain>
    </source>
</reference>
<dbReference type="EMBL" id="QUWK01000011">
    <property type="protein sequence ID" value="RFU94246.1"/>
    <property type="molecule type" value="Genomic_DNA"/>
</dbReference>
<feature type="transmembrane region" description="Helical" evidence="1">
    <location>
        <begin position="12"/>
        <end position="37"/>
    </location>
</feature>
<name>A0A372MG18_9SPIR</name>
<sequence>MGTKRRTISLHALFIMLIVSLTGFETVLAILGTPLFFQYYTGEQGIAYVSNPEQVFTVKISDPLILEIPIAISGHFGLVHQYGKHRCSPLHGALQQGYQQ</sequence>
<keyword evidence="1" id="KW-0812">Transmembrane</keyword>
<evidence type="ECO:0000256" key="1">
    <source>
        <dbReference type="SAM" id="Phobius"/>
    </source>
</evidence>
<keyword evidence="3" id="KW-1185">Reference proteome</keyword>
<protein>
    <submittedName>
        <fullName evidence="2">Uncharacterized protein</fullName>
    </submittedName>
</protein>
<proteinExistence type="predicted"/>
<dbReference type="Proteomes" id="UP000264002">
    <property type="component" value="Unassembled WGS sequence"/>
</dbReference>